<evidence type="ECO:0000256" key="2">
    <source>
        <dbReference type="ARBA" id="ARBA00022692"/>
    </source>
</evidence>
<feature type="transmembrane region" description="Helical" evidence="6">
    <location>
        <begin position="129"/>
        <end position="149"/>
    </location>
</feature>
<evidence type="ECO:0000313" key="10">
    <source>
        <dbReference type="Proteomes" id="UP001500822"/>
    </source>
</evidence>
<evidence type="ECO:0008006" key="11">
    <source>
        <dbReference type="Google" id="ProtNLM"/>
    </source>
</evidence>
<feature type="region of interest" description="Disordered" evidence="5">
    <location>
        <begin position="1"/>
        <end position="66"/>
    </location>
</feature>
<evidence type="ECO:0000256" key="3">
    <source>
        <dbReference type="ARBA" id="ARBA00022989"/>
    </source>
</evidence>
<proteinExistence type="predicted"/>
<keyword evidence="10" id="KW-1185">Reference proteome</keyword>
<keyword evidence="2 6" id="KW-0812">Transmembrane</keyword>
<dbReference type="EMBL" id="BAABIE010000016">
    <property type="protein sequence ID" value="GAA4756476.1"/>
    <property type="molecule type" value="Genomic_DNA"/>
</dbReference>
<evidence type="ECO:0000256" key="6">
    <source>
        <dbReference type="SAM" id="Phobius"/>
    </source>
</evidence>
<comment type="caution">
    <text evidence="9">The sequence shown here is derived from an EMBL/GenBank/DDBJ whole genome shotgun (WGS) entry which is preliminary data.</text>
</comment>
<feature type="compositionally biased region" description="Low complexity" evidence="5">
    <location>
        <begin position="12"/>
        <end position="66"/>
    </location>
</feature>
<sequence length="191" mass="19988">MTQPPNTPPNSGQPGQQPDYGQGSPQGQPYGAPQGQPYGAPQGQPQFGAPQGQPYGAPQGQPYPGQANPVSGSYIAVVNGQEVGPLSVQDLQAYSLDGRVRSTTQIRDVSGGNWFQAGAIPGLFSSREWLVTMLLSLFVGGLGVDRFYLGYTGLGVAKLLTCGGLGIWSIIDFILIVIRKLPDSDGRALSA</sequence>
<evidence type="ECO:0000256" key="4">
    <source>
        <dbReference type="ARBA" id="ARBA00023136"/>
    </source>
</evidence>
<accession>A0ABP8ZHB9</accession>
<dbReference type="PANTHER" id="PTHR21016">
    <property type="entry name" value="BETA-AMYLOID BINDING PROTEIN-RELATED"/>
    <property type="match status" value="1"/>
</dbReference>
<reference evidence="10" key="1">
    <citation type="journal article" date="2019" name="Int. J. Syst. Evol. Microbiol.">
        <title>The Global Catalogue of Microorganisms (GCM) 10K type strain sequencing project: providing services to taxonomists for standard genome sequencing and annotation.</title>
        <authorList>
            <consortium name="The Broad Institute Genomics Platform"/>
            <consortium name="The Broad Institute Genome Sequencing Center for Infectious Disease"/>
            <person name="Wu L."/>
            <person name="Ma J."/>
        </authorList>
    </citation>
    <scope>NUCLEOTIDE SEQUENCE [LARGE SCALE GENOMIC DNA]</scope>
    <source>
        <strain evidence="10">JCM 18077</strain>
    </source>
</reference>
<dbReference type="Pfam" id="PF14237">
    <property type="entry name" value="GYF_2"/>
    <property type="match status" value="1"/>
</dbReference>
<evidence type="ECO:0000256" key="1">
    <source>
        <dbReference type="ARBA" id="ARBA00004141"/>
    </source>
</evidence>
<feature type="transmembrane region" description="Helical" evidence="6">
    <location>
        <begin position="155"/>
        <end position="178"/>
    </location>
</feature>
<dbReference type="Pfam" id="PF05154">
    <property type="entry name" value="TM2"/>
    <property type="match status" value="1"/>
</dbReference>
<feature type="domain" description="GYF" evidence="8">
    <location>
        <begin position="75"/>
        <end position="123"/>
    </location>
</feature>
<keyword evidence="3 6" id="KW-1133">Transmembrane helix</keyword>
<evidence type="ECO:0000259" key="8">
    <source>
        <dbReference type="Pfam" id="PF14237"/>
    </source>
</evidence>
<protein>
    <recommendedName>
        <fullName evidence="11">TM2 domain-containing protein</fullName>
    </recommendedName>
</protein>
<comment type="subcellular location">
    <subcellularLocation>
        <location evidence="1">Membrane</location>
        <topology evidence="1">Multi-pass membrane protein</topology>
    </subcellularLocation>
</comment>
<keyword evidence="4 6" id="KW-0472">Membrane</keyword>
<dbReference type="Proteomes" id="UP001500822">
    <property type="component" value="Unassembled WGS sequence"/>
</dbReference>
<gene>
    <name evidence="9" type="ORF">GCM10023217_30560</name>
</gene>
<organism evidence="9 10">
    <name type="scientific">Gordonia alkaliphila</name>
    <dbReference type="NCBI Taxonomy" id="1053547"/>
    <lineage>
        <taxon>Bacteria</taxon>
        <taxon>Bacillati</taxon>
        <taxon>Actinomycetota</taxon>
        <taxon>Actinomycetes</taxon>
        <taxon>Mycobacteriales</taxon>
        <taxon>Gordoniaceae</taxon>
        <taxon>Gordonia</taxon>
    </lineage>
</organism>
<dbReference type="InterPro" id="IPR025640">
    <property type="entry name" value="GYF_2"/>
</dbReference>
<dbReference type="InterPro" id="IPR050932">
    <property type="entry name" value="TM2D1-3-like"/>
</dbReference>
<dbReference type="RefSeq" id="WP_246991670.1">
    <property type="nucleotide sequence ID" value="NZ_BAABIE010000016.1"/>
</dbReference>
<name>A0ABP8ZHB9_9ACTN</name>
<dbReference type="InterPro" id="IPR007829">
    <property type="entry name" value="TM2"/>
</dbReference>
<evidence type="ECO:0000259" key="7">
    <source>
        <dbReference type="Pfam" id="PF05154"/>
    </source>
</evidence>
<dbReference type="PANTHER" id="PTHR21016:SF25">
    <property type="entry name" value="TM2 DOMAIN-CONTAINING PROTEIN DDB_G0277895-RELATED"/>
    <property type="match status" value="1"/>
</dbReference>
<feature type="domain" description="TM2" evidence="7">
    <location>
        <begin position="126"/>
        <end position="174"/>
    </location>
</feature>
<evidence type="ECO:0000256" key="5">
    <source>
        <dbReference type="SAM" id="MobiDB-lite"/>
    </source>
</evidence>
<evidence type="ECO:0000313" key="9">
    <source>
        <dbReference type="EMBL" id="GAA4756476.1"/>
    </source>
</evidence>